<dbReference type="EMBL" id="MU118274">
    <property type="protein sequence ID" value="KAF9643146.1"/>
    <property type="molecule type" value="Genomic_DNA"/>
</dbReference>
<evidence type="ECO:0000313" key="1">
    <source>
        <dbReference type="EMBL" id="KAF9643146.1"/>
    </source>
</evidence>
<feature type="non-terminal residue" evidence="1">
    <location>
        <position position="60"/>
    </location>
</feature>
<reference evidence="1" key="2">
    <citation type="journal article" date="2020" name="Nat. Commun.">
        <title>Large-scale genome sequencing of mycorrhizal fungi provides insights into the early evolution of symbiotic traits.</title>
        <authorList>
            <person name="Miyauchi S."/>
            <person name="Kiss E."/>
            <person name="Kuo A."/>
            <person name="Drula E."/>
            <person name="Kohler A."/>
            <person name="Sanchez-Garcia M."/>
            <person name="Morin E."/>
            <person name="Andreopoulos B."/>
            <person name="Barry K.W."/>
            <person name="Bonito G."/>
            <person name="Buee M."/>
            <person name="Carver A."/>
            <person name="Chen C."/>
            <person name="Cichocki N."/>
            <person name="Clum A."/>
            <person name="Culley D."/>
            <person name="Crous P.W."/>
            <person name="Fauchery L."/>
            <person name="Girlanda M."/>
            <person name="Hayes R.D."/>
            <person name="Keri Z."/>
            <person name="LaButti K."/>
            <person name="Lipzen A."/>
            <person name="Lombard V."/>
            <person name="Magnuson J."/>
            <person name="Maillard F."/>
            <person name="Murat C."/>
            <person name="Nolan M."/>
            <person name="Ohm R.A."/>
            <person name="Pangilinan J."/>
            <person name="Pereira M.F."/>
            <person name="Perotto S."/>
            <person name="Peter M."/>
            <person name="Pfister S."/>
            <person name="Riley R."/>
            <person name="Sitrit Y."/>
            <person name="Stielow J.B."/>
            <person name="Szollosi G."/>
            <person name="Zifcakova L."/>
            <person name="Stursova M."/>
            <person name="Spatafora J.W."/>
            <person name="Tedersoo L."/>
            <person name="Vaario L.M."/>
            <person name="Yamada A."/>
            <person name="Yan M."/>
            <person name="Wang P."/>
            <person name="Xu J."/>
            <person name="Bruns T."/>
            <person name="Baldrian P."/>
            <person name="Vilgalys R."/>
            <person name="Dunand C."/>
            <person name="Henrissat B."/>
            <person name="Grigoriev I.V."/>
            <person name="Hibbett D."/>
            <person name="Nagy L.G."/>
            <person name="Martin F.M."/>
        </authorList>
    </citation>
    <scope>NUCLEOTIDE SEQUENCE</scope>
    <source>
        <strain evidence="1">P2</strain>
    </source>
</reference>
<dbReference type="Proteomes" id="UP000886501">
    <property type="component" value="Unassembled WGS sequence"/>
</dbReference>
<sequence>MKLSQGECVTSGKIENIYAACPVVQQIMVHGDSVQSRTWMKPVSETDPATLGEVPKDKKV</sequence>
<evidence type="ECO:0000313" key="2">
    <source>
        <dbReference type="Proteomes" id="UP000886501"/>
    </source>
</evidence>
<reference evidence="1" key="1">
    <citation type="submission" date="2019-10" db="EMBL/GenBank/DDBJ databases">
        <authorList>
            <consortium name="DOE Joint Genome Institute"/>
            <person name="Kuo A."/>
            <person name="Miyauchi S."/>
            <person name="Kiss E."/>
            <person name="Drula E."/>
            <person name="Kohler A."/>
            <person name="Sanchez-Garcia M."/>
            <person name="Andreopoulos B."/>
            <person name="Barry K.W."/>
            <person name="Bonito G."/>
            <person name="Buee M."/>
            <person name="Carver A."/>
            <person name="Chen C."/>
            <person name="Cichocki N."/>
            <person name="Clum A."/>
            <person name="Culley D."/>
            <person name="Crous P.W."/>
            <person name="Fauchery L."/>
            <person name="Girlanda M."/>
            <person name="Hayes R."/>
            <person name="Keri Z."/>
            <person name="Labutti K."/>
            <person name="Lipzen A."/>
            <person name="Lombard V."/>
            <person name="Magnuson J."/>
            <person name="Maillard F."/>
            <person name="Morin E."/>
            <person name="Murat C."/>
            <person name="Nolan M."/>
            <person name="Ohm R."/>
            <person name="Pangilinan J."/>
            <person name="Pereira M."/>
            <person name="Perotto S."/>
            <person name="Peter M."/>
            <person name="Riley R."/>
            <person name="Sitrit Y."/>
            <person name="Stielow B."/>
            <person name="Szollosi G."/>
            <person name="Zifcakova L."/>
            <person name="Stursova M."/>
            <person name="Spatafora J.W."/>
            <person name="Tedersoo L."/>
            <person name="Vaario L.-M."/>
            <person name="Yamada A."/>
            <person name="Yan M."/>
            <person name="Wang P."/>
            <person name="Xu J."/>
            <person name="Bruns T."/>
            <person name="Baldrian P."/>
            <person name="Vilgalys R."/>
            <person name="Henrissat B."/>
            <person name="Grigoriev I.V."/>
            <person name="Hibbett D."/>
            <person name="Nagy L.G."/>
            <person name="Martin F.M."/>
        </authorList>
    </citation>
    <scope>NUCLEOTIDE SEQUENCE</scope>
    <source>
        <strain evidence="1">P2</strain>
    </source>
</reference>
<keyword evidence="2" id="KW-1185">Reference proteome</keyword>
<protein>
    <submittedName>
        <fullName evidence="1">Uncharacterized protein</fullName>
    </submittedName>
</protein>
<proteinExistence type="predicted"/>
<organism evidence="1 2">
    <name type="scientific">Thelephora ganbajun</name>
    <name type="common">Ganba fungus</name>
    <dbReference type="NCBI Taxonomy" id="370292"/>
    <lineage>
        <taxon>Eukaryota</taxon>
        <taxon>Fungi</taxon>
        <taxon>Dikarya</taxon>
        <taxon>Basidiomycota</taxon>
        <taxon>Agaricomycotina</taxon>
        <taxon>Agaricomycetes</taxon>
        <taxon>Thelephorales</taxon>
        <taxon>Thelephoraceae</taxon>
        <taxon>Thelephora</taxon>
    </lineage>
</organism>
<name>A0ACB6Z0F1_THEGA</name>
<accession>A0ACB6Z0F1</accession>
<gene>
    <name evidence="1" type="ORF">BDM02DRAFT_3123788</name>
</gene>
<comment type="caution">
    <text evidence="1">The sequence shown here is derived from an EMBL/GenBank/DDBJ whole genome shotgun (WGS) entry which is preliminary data.</text>
</comment>